<reference evidence="11 12" key="1">
    <citation type="journal article" date="2011" name="Science">
        <title>The ecoresponsive genome of Daphnia pulex.</title>
        <authorList>
            <person name="Colbourne J.K."/>
            <person name="Pfrender M.E."/>
            <person name="Gilbert D."/>
            <person name="Thomas W.K."/>
            <person name="Tucker A."/>
            <person name="Oakley T.H."/>
            <person name="Tokishita S."/>
            <person name="Aerts A."/>
            <person name="Arnold G.J."/>
            <person name="Basu M.K."/>
            <person name="Bauer D.J."/>
            <person name="Caceres C.E."/>
            <person name="Carmel L."/>
            <person name="Casola C."/>
            <person name="Choi J.H."/>
            <person name="Detter J.C."/>
            <person name="Dong Q."/>
            <person name="Dusheyko S."/>
            <person name="Eads B.D."/>
            <person name="Frohlich T."/>
            <person name="Geiler-Samerotte K.A."/>
            <person name="Gerlach D."/>
            <person name="Hatcher P."/>
            <person name="Jogdeo S."/>
            <person name="Krijgsveld J."/>
            <person name="Kriventseva E.V."/>
            <person name="Kultz D."/>
            <person name="Laforsch C."/>
            <person name="Lindquist E."/>
            <person name="Lopez J."/>
            <person name="Manak J.R."/>
            <person name="Muller J."/>
            <person name="Pangilinan J."/>
            <person name="Patwardhan R.P."/>
            <person name="Pitluck S."/>
            <person name="Pritham E.J."/>
            <person name="Rechtsteiner A."/>
            <person name="Rho M."/>
            <person name="Rogozin I.B."/>
            <person name="Sakarya O."/>
            <person name="Salamov A."/>
            <person name="Schaack S."/>
            <person name="Shapiro H."/>
            <person name="Shiga Y."/>
            <person name="Skalitzky C."/>
            <person name="Smith Z."/>
            <person name="Souvorov A."/>
            <person name="Sung W."/>
            <person name="Tang Z."/>
            <person name="Tsuchiya D."/>
            <person name="Tu H."/>
            <person name="Vos H."/>
            <person name="Wang M."/>
            <person name="Wolf Y.I."/>
            <person name="Yamagata H."/>
            <person name="Yamada T."/>
            <person name="Ye Y."/>
            <person name="Shaw J.R."/>
            <person name="Andrews J."/>
            <person name="Crease T.J."/>
            <person name="Tang H."/>
            <person name="Lucas S.M."/>
            <person name="Robertson H.M."/>
            <person name="Bork P."/>
            <person name="Koonin E.V."/>
            <person name="Zdobnov E.M."/>
            <person name="Grigoriev I.V."/>
            <person name="Lynch M."/>
            <person name="Boore J.L."/>
        </authorList>
    </citation>
    <scope>NUCLEOTIDE SEQUENCE [LARGE SCALE GENOMIC DNA]</scope>
</reference>
<dbReference type="Pfam" id="PF00083">
    <property type="entry name" value="Sugar_tr"/>
    <property type="match status" value="1"/>
</dbReference>
<feature type="transmembrane region" description="Helical" evidence="9">
    <location>
        <begin position="411"/>
        <end position="430"/>
    </location>
</feature>
<organism evidence="11 12">
    <name type="scientific">Daphnia pulex</name>
    <name type="common">Water flea</name>
    <dbReference type="NCBI Taxonomy" id="6669"/>
    <lineage>
        <taxon>Eukaryota</taxon>
        <taxon>Metazoa</taxon>
        <taxon>Ecdysozoa</taxon>
        <taxon>Arthropoda</taxon>
        <taxon>Crustacea</taxon>
        <taxon>Branchiopoda</taxon>
        <taxon>Diplostraca</taxon>
        <taxon>Cladocera</taxon>
        <taxon>Anomopoda</taxon>
        <taxon>Daphniidae</taxon>
        <taxon>Daphnia</taxon>
    </lineage>
</organism>
<dbReference type="PROSITE" id="PS00216">
    <property type="entry name" value="SUGAR_TRANSPORT_1"/>
    <property type="match status" value="2"/>
</dbReference>
<feature type="transmembrane region" description="Helical" evidence="9">
    <location>
        <begin position="298"/>
        <end position="319"/>
    </location>
</feature>
<dbReference type="GO" id="GO:0022857">
    <property type="term" value="F:transmembrane transporter activity"/>
    <property type="evidence" value="ECO:0000318"/>
    <property type="project" value="GO_Central"/>
</dbReference>
<dbReference type="SUPFAM" id="SSF103473">
    <property type="entry name" value="MFS general substrate transporter"/>
    <property type="match status" value="1"/>
</dbReference>
<name>E9HJR7_DAPPU</name>
<dbReference type="InterPro" id="IPR005829">
    <property type="entry name" value="Sugar_transporter_CS"/>
</dbReference>
<evidence type="ECO:0000313" key="12">
    <source>
        <dbReference type="Proteomes" id="UP000000305"/>
    </source>
</evidence>
<dbReference type="InterPro" id="IPR020846">
    <property type="entry name" value="MFS_dom"/>
</dbReference>
<feature type="transmembrane region" description="Helical" evidence="9">
    <location>
        <begin position="326"/>
        <end position="348"/>
    </location>
</feature>
<feature type="domain" description="Major facilitator superfamily (MFS) profile" evidence="10">
    <location>
        <begin position="18"/>
        <end position="465"/>
    </location>
</feature>
<feature type="transmembrane region" description="Helical" evidence="9">
    <location>
        <begin position="442"/>
        <end position="461"/>
    </location>
</feature>
<dbReference type="eggNOG" id="KOG0254">
    <property type="taxonomic scope" value="Eukaryota"/>
</dbReference>
<evidence type="ECO:0000256" key="3">
    <source>
        <dbReference type="ARBA" id="ARBA00022692"/>
    </source>
</evidence>
<protein>
    <recommendedName>
        <fullName evidence="10">Major facilitator superfamily (MFS) profile domain-containing protein</fullName>
    </recommendedName>
</protein>
<dbReference type="InParanoid" id="E9HJR7"/>
<accession>E9HJR7</accession>
<dbReference type="STRING" id="6669.E9HJR7"/>
<comment type="subcellular location">
    <subcellularLocation>
        <location evidence="1">Cell membrane</location>
        <topology evidence="1">Multi-pass membrane protein</topology>
    </subcellularLocation>
</comment>
<gene>
    <name evidence="11" type="ORF">DAPPUDRAFT_301715</name>
</gene>
<feature type="transmembrane region" description="Helical" evidence="9">
    <location>
        <begin position="119"/>
        <end position="141"/>
    </location>
</feature>
<dbReference type="Proteomes" id="UP000000305">
    <property type="component" value="Unassembled WGS sequence"/>
</dbReference>
<evidence type="ECO:0000256" key="1">
    <source>
        <dbReference type="ARBA" id="ARBA00004651"/>
    </source>
</evidence>
<dbReference type="PhylomeDB" id="E9HJR7"/>
<dbReference type="NCBIfam" id="TIGR00879">
    <property type="entry name" value="SP"/>
    <property type="match status" value="1"/>
</dbReference>
<dbReference type="OMA" id="ICVAIMS"/>
<dbReference type="AlphaFoldDB" id="E9HJR7"/>
<evidence type="ECO:0000256" key="6">
    <source>
        <dbReference type="ARBA" id="ARBA00023180"/>
    </source>
</evidence>
<feature type="transmembrane region" description="Helical" evidence="9">
    <location>
        <begin position="93"/>
        <end position="113"/>
    </location>
</feature>
<sequence>MKTRKTVPPFKNWQKVAPQIVCATSASWAMLCTGLVRGWSSSAIPQLTAEKNDTLHLEQEEAAWITSLPPLCGIFGSLMIAFPMELFGRRMTLATISVPYVLGFYLMGLSYYVNWTPLLFIGRVITGLLTGASAPTSQIYVSECASPRIRGALGSFTATFLSLGILIAYIIGAVVEWQILCFIIGSMPIVLGLAMMFMPETPSWLVAHNQETRAKVALQQLRGKYTDIEPEFERIKFNDNSHGSNNIRYIKILTSCHLMKPLLISMALMFFQQFSGINAIVFYSASIFQEAGSTIDRFVSSIMIGVVQLIFTVISALLVDRFGRRVLLMTSGTLMAVSLSGLGAFVYVKKAWEELSVVDESTVEEQNLLAELGWLPLLCLMSFIISYSFGFGAVPQLVMGELFPSEYRHRMGTISVSFSVLCTFVVVRTFPLMATTMGLASVYGLYATCCLTAVVFVGLFLPETKGKTLEEISSFFGQSQPNDVAAEDPCIPLEHKTELQDSSLALG</sequence>
<dbReference type="EMBL" id="GL732664">
    <property type="protein sequence ID" value="EFX68023.1"/>
    <property type="molecule type" value="Genomic_DNA"/>
</dbReference>
<dbReference type="PANTHER" id="PTHR48021">
    <property type="match status" value="1"/>
</dbReference>
<dbReference type="InterPro" id="IPR005828">
    <property type="entry name" value="MFS_sugar_transport-like"/>
</dbReference>
<keyword evidence="2" id="KW-1003">Cell membrane</keyword>
<feature type="transmembrane region" description="Helical" evidence="9">
    <location>
        <begin position="374"/>
        <end position="399"/>
    </location>
</feature>
<keyword evidence="5 9" id="KW-0472">Membrane</keyword>
<dbReference type="GO" id="GO:0005886">
    <property type="term" value="C:plasma membrane"/>
    <property type="evidence" value="ECO:0007669"/>
    <property type="project" value="UniProtKB-SubCell"/>
</dbReference>
<keyword evidence="8" id="KW-0813">Transport</keyword>
<dbReference type="Gene3D" id="1.20.1250.20">
    <property type="entry name" value="MFS general substrate transporter like domains"/>
    <property type="match status" value="1"/>
</dbReference>
<comment type="similarity">
    <text evidence="7">Belongs to the major facilitator superfamily. Sugar transporter (TC 2.A.1.1) family. Trehalose transporter subfamily.</text>
</comment>
<dbReference type="HOGENOM" id="CLU_001265_30_5_1"/>
<evidence type="ECO:0000256" key="5">
    <source>
        <dbReference type="ARBA" id="ARBA00023136"/>
    </source>
</evidence>
<dbReference type="OrthoDB" id="6612291at2759"/>
<dbReference type="PROSITE" id="PS50850">
    <property type="entry name" value="MFS"/>
    <property type="match status" value="1"/>
</dbReference>
<evidence type="ECO:0000256" key="9">
    <source>
        <dbReference type="SAM" id="Phobius"/>
    </source>
</evidence>
<evidence type="ECO:0000256" key="2">
    <source>
        <dbReference type="ARBA" id="ARBA00022475"/>
    </source>
</evidence>
<dbReference type="InterPro" id="IPR003663">
    <property type="entry name" value="Sugar/inositol_transpt"/>
</dbReference>
<dbReference type="InterPro" id="IPR050549">
    <property type="entry name" value="MFS_Trehalose_Transporter"/>
</dbReference>
<keyword evidence="4 9" id="KW-1133">Transmembrane helix</keyword>
<dbReference type="FunFam" id="1.20.1250.20:FF:000055">
    <property type="entry name" value="Facilitated trehalose transporter Tret1-2 homolog"/>
    <property type="match status" value="1"/>
</dbReference>
<proteinExistence type="inferred from homology"/>
<dbReference type="PROSITE" id="PS00217">
    <property type="entry name" value="SUGAR_TRANSPORT_2"/>
    <property type="match status" value="1"/>
</dbReference>
<dbReference type="GO" id="GO:0016020">
    <property type="term" value="C:membrane"/>
    <property type="evidence" value="ECO:0000318"/>
    <property type="project" value="GO_Central"/>
</dbReference>
<evidence type="ECO:0000256" key="4">
    <source>
        <dbReference type="ARBA" id="ARBA00022989"/>
    </source>
</evidence>
<feature type="transmembrane region" description="Helical" evidence="9">
    <location>
        <begin position="153"/>
        <end position="171"/>
    </location>
</feature>
<evidence type="ECO:0000256" key="8">
    <source>
        <dbReference type="RuleBase" id="RU003346"/>
    </source>
</evidence>
<dbReference type="PRINTS" id="PR00171">
    <property type="entry name" value="SUGRTRNSPORT"/>
</dbReference>
<evidence type="ECO:0000313" key="11">
    <source>
        <dbReference type="EMBL" id="EFX68023.1"/>
    </source>
</evidence>
<keyword evidence="3 9" id="KW-0812">Transmembrane</keyword>
<dbReference type="KEGG" id="dpx:DAPPUDRAFT_301715"/>
<keyword evidence="12" id="KW-1185">Reference proteome</keyword>
<dbReference type="PANTHER" id="PTHR48021:SF1">
    <property type="entry name" value="GH07001P-RELATED"/>
    <property type="match status" value="1"/>
</dbReference>
<feature type="transmembrane region" description="Helical" evidence="9">
    <location>
        <begin position="62"/>
        <end position="81"/>
    </location>
</feature>
<feature type="transmembrane region" description="Helical" evidence="9">
    <location>
        <begin position="262"/>
        <end position="286"/>
    </location>
</feature>
<dbReference type="GO" id="GO:0055085">
    <property type="term" value="P:transmembrane transport"/>
    <property type="evidence" value="ECO:0000318"/>
    <property type="project" value="GO_Central"/>
</dbReference>
<evidence type="ECO:0000259" key="10">
    <source>
        <dbReference type="PROSITE" id="PS50850"/>
    </source>
</evidence>
<dbReference type="InterPro" id="IPR036259">
    <property type="entry name" value="MFS_trans_sf"/>
</dbReference>
<evidence type="ECO:0000256" key="7">
    <source>
        <dbReference type="ARBA" id="ARBA00024348"/>
    </source>
</evidence>
<keyword evidence="6" id="KW-0325">Glycoprotein</keyword>
<feature type="transmembrane region" description="Helical" evidence="9">
    <location>
        <begin position="177"/>
        <end position="198"/>
    </location>
</feature>